<dbReference type="RefSeq" id="WP_276305259.1">
    <property type="nucleotide sequence ID" value="NZ_CP119992.1"/>
</dbReference>
<evidence type="ECO:0000313" key="2">
    <source>
        <dbReference type="Proteomes" id="UP001596547"/>
    </source>
</evidence>
<gene>
    <name evidence="1" type="ORF">ACFQPE_03490</name>
</gene>
<keyword evidence="2" id="KW-1185">Reference proteome</keyword>
<evidence type="ECO:0000313" key="1">
    <source>
        <dbReference type="EMBL" id="MFC7315858.1"/>
    </source>
</evidence>
<proteinExistence type="predicted"/>
<dbReference type="AlphaFoldDB" id="A0ABD6A5M5"/>
<dbReference type="Proteomes" id="UP001596547">
    <property type="component" value="Unassembled WGS sequence"/>
</dbReference>
<dbReference type="EMBL" id="JBHTBF010000001">
    <property type="protein sequence ID" value="MFC7315858.1"/>
    <property type="molecule type" value="Genomic_DNA"/>
</dbReference>
<comment type="caution">
    <text evidence="1">The sequence shown here is derived from an EMBL/GenBank/DDBJ whole genome shotgun (WGS) entry which is preliminary data.</text>
</comment>
<dbReference type="InterPro" id="IPR055927">
    <property type="entry name" value="DUF7504"/>
</dbReference>
<name>A0ABD6A5M5_9EURY</name>
<sequence length="228" mass="24608">MTTETGAGAFAQALAAMKRQGSSLLVVGSACGRSHLSACRRLLGEDGDGERRRVVVLTDGPPELDVRVPSGDREEGEFELFDRRPATRSVAAATTASPGLPPTLGTLEAEVRGTIDEFDAAADGLESAELRVCIDSLRPLLEGYDEDDVVSFLDGVIDATLDANGMCHAHLPVDPDNGVVERLKPLFDATIELRELHIPSENGETPRTATEQRWHLHEEDISTDWLPL</sequence>
<dbReference type="Pfam" id="PF24336">
    <property type="entry name" value="DUF7504"/>
    <property type="match status" value="1"/>
</dbReference>
<organism evidence="1 2">
    <name type="scientific">Halomarina halobia</name>
    <dbReference type="NCBI Taxonomy" id="3033386"/>
    <lineage>
        <taxon>Archaea</taxon>
        <taxon>Methanobacteriati</taxon>
        <taxon>Methanobacteriota</taxon>
        <taxon>Stenosarchaea group</taxon>
        <taxon>Halobacteria</taxon>
        <taxon>Halobacteriales</taxon>
        <taxon>Natronomonadaceae</taxon>
        <taxon>Halomarina</taxon>
    </lineage>
</organism>
<protein>
    <submittedName>
        <fullName evidence="1">Uncharacterized protein</fullName>
    </submittedName>
</protein>
<accession>A0ABD6A5M5</accession>
<reference evidence="1 2" key="1">
    <citation type="journal article" date="2019" name="Int. J. Syst. Evol. Microbiol.">
        <title>The Global Catalogue of Microorganisms (GCM) 10K type strain sequencing project: providing services to taxonomists for standard genome sequencing and annotation.</title>
        <authorList>
            <consortium name="The Broad Institute Genomics Platform"/>
            <consortium name="The Broad Institute Genome Sequencing Center for Infectious Disease"/>
            <person name="Wu L."/>
            <person name="Ma J."/>
        </authorList>
    </citation>
    <scope>NUCLEOTIDE SEQUENCE [LARGE SCALE GENOMIC DNA]</scope>
    <source>
        <strain evidence="1 2">PSR21</strain>
    </source>
</reference>
<dbReference type="GeneID" id="79314836"/>